<evidence type="ECO:0000259" key="2">
    <source>
        <dbReference type="Pfam" id="PF03364"/>
    </source>
</evidence>
<dbReference type="EMBL" id="CP043661">
    <property type="protein sequence ID" value="QNE21679.1"/>
    <property type="molecule type" value="Genomic_DNA"/>
</dbReference>
<dbReference type="KEGG" id="kqi:F1D05_31860"/>
<evidence type="ECO:0000256" key="1">
    <source>
        <dbReference type="SAM" id="MobiDB-lite"/>
    </source>
</evidence>
<name>A0A7G6X614_9ACTN</name>
<sequence>MPLPLADVTLSPVRVTGNHRHHGRTDTPDFEASITVEAPPDHLYALVSDLPRMGEWSPECTHRPAVLRRPFSLIFGNRNTRNVTGIHHTLNALKSTAESPPPPGTTSPHHQLTTAGSAASTFAAGGRRQAAGGRPPSPL</sequence>
<proteinExistence type="predicted"/>
<dbReference type="Pfam" id="PF03364">
    <property type="entry name" value="Polyketide_cyc"/>
    <property type="match status" value="1"/>
</dbReference>
<dbReference type="SUPFAM" id="SSF55961">
    <property type="entry name" value="Bet v1-like"/>
    <property type="match status" value="1"/>
</dbReference>
<protein>
    <submittedName>
        <fullName evidence="3">SRPBCC family protein</fullName>
    </submittedName>
</protein>
<feature type="region of interest" description="Disordered" evidence="1">
    <location>
        <begin position="94"/>
        <end position="139"/>
    </location>
</feature>
<dbReference type="CDD" id="cd07812">
    <property type="entry name" value="SRPBCC"/>
    <property type="match status" value="1"/>
</dbReference>
<dbReference type="RefSeq" id="WP_185444087.1">
    <property type="nucleotide sequence ID" value="NZ_CP043661.1"/>
</dbReference>
<feature type="domain" description="Coenzyme Q-binding protein COQ10 START" evidence="2">
    <location>
        <begin position="36"/>
        <end position="62"/>
    </location>
</feature>
<reference evidence="3 4" key="2">
    <citation type="journal article" date="2020" name="Microbiol. Resour. Announc.">
        <title>Antarctic desert soil bacteria exhibit high novel natural product potential, evaluated through long-read genome sequencing and comparative genomics.</title>
        <authorList>
            <person name="Benaud N."/>
            <person name="Edwards R.J."/>
            <person name="Amos T.G."/>
            <person name="D'Agostino P.M."/>
            <person name="Gutierrez-Chavez C."/>
            <person name="Montgomery K."/>
            <person name="Nicetic I."/>
            <person name="Ferrari B.C."/>
        </authorList>
    </citation>
    <scope>NUCLEOTIDE SEQUENCE [LARGE SCALE GENOMIC DNA]</scope>
    <source>
        <strain evidence="3 4">SPB151</strain>
    </source>
</reference>
<accession>A0A7G6X614</accession>
<gene>
    <name evidence="3" type="ORF">F1D05_31860</name>
</gene>
<dbReference type="InterPro" id="IPR023393">
    <property type="entry name" value="START-like_dom_sf"/>
</dbReference>
<dbReference type="Proteomes" id="UP000515563">
    <property type="component" value="Chromosome"/>
</dbReference>
<organism evidence="3 4">
    <name type="scientific">Kribbella qitaiheensis</name>
    <dbReference type="NCBI Taxonomy" id="1544730"/>
    <lineage>
        <taxon>Bacteria</taxon>
        <taxon>Bacillati</taxon>
        <taxon>Actinomycetota</taxon>
        <taxon>Actinomycetes</taxon>
        <taxon>Propionibacteriales</taxon>
        <taxon>Kribbellaceae</taxon>
        <taxon>Kribbella</taxon>
    </lineage>
</organism>
<keyword evidence="4" id="KW-1185">Reference proteome</keyword>
<feature type="compositionally biased region" description="Low complexity" evidence="1">
    <location>
        <begin position="113"/>
        <end position="139"/>
    </location>
</feature>
<evidence type="ECO:0000313" key="3">
    <source>
        <dbReference type="EMBL" id="QNE21679.1"/>
    </source>
</evidence>
<dbReference type="Gene3D" id="3.30.530.20">
    <property type="match status" value="1"/>
</dbReference>
<reference evidence="4" key="1">
    <citation type="submission" date="2019-09" db="EMBL/GenBank/DDBJ databases">
        <title>Antimicrobial potential of Antarctic Bacteria.</title>
        <authorList>
            <person name="Benaud N."/>
            <person name="Edwards R.J."/>
            <person name="Ferrari B.C."/>
        </authorList>
    </citation>
    <scope>NUCLEOTIDE SEQUENCE [LARGE SCALE GENOMIC DNA]</scope>
    <source>
        <strain evidence="4">SPB151</strain>
    </source>
</reference>
<evidence type="ECO:0000313" key="4">
    <source>
        <dbReference type="Proteomes" id="UP000515563"/>
    </source>
</evidence>
<dbReference type="AlphaFoldDB" id="A0A7G6X614"/>
<dbReference type="InterPro" id="IPR005031">
    <property type="entry name" value="COQ10_START"/>
</dbReference>